<evidence type="ECO:0000259" key="7">
    <source>
        <dbReference type="PROSITE" id="PS50125"/>
    </source>
</evidence>
<comment type="subcellular location">
    <subcellularLocation>
        <location evidence="1">Membrane</location>
    </subcellularLocation>
</comment>
<dbReference type="AlphaFoldDB" id="B2IZQ0"/>
<dbReference type="GO" id="GO:0004383">
    <property type="term" value="F:guanylate cyclase activity"/>
    <property type="evidence" value="ECO:0007669"/>
    <property type="project" value="UniProtKB-EC"/>
</dbReference>
<evidence type="ECO:0000256" key="1">
    <source>
        <dbReference type="ARBA" id="ARBA00004370"/>
    </source>
</evidence>
<reference evidence="9" key="1">
    <citation type="submission" date="2008-04" db="EMBL/GenBank/DDBJ databases">
        <title>Complete sequence of chromosome of Nostoc punctiforme ATCC 29133.</title>
        <authorList>
            <consortium name="US DOE Joint Genome Institute"/>
            <person name="Copeland A."/>
            <person name="Lucas S."/>
            <person name="Lapidus A."/>
            <person name="Glavina del Rio T."/>
            <person name="Dalin E."/>
            <person name="Tice H."/>
            <person name="Pitluck S."/>
            <person name="Chain P."/>
            <person name="Malfatti S."/>
            <person name="Shin M."/>
            <person name="Vergez L."/>
            <person name="Schmutz J."/>
            <person name="Larimer F."/>
            <person name="Land M."/>
            <person name="Hauser L."/>
            <person name="Kyrpides N."/>
            <person name="Kim E."/>
            <person name="Meeks J.C."/>
            <person name="Elhai J."/>
            <person name="Campbell E.L."/>
            <person name="Thiel T."/>
            <person name="Longmire J."/>
            <person name="Potts M."/>
            <person name="Atlas R."/>
        </authorList>
    </citation>
    <scope>NUCLEOTIDE SEQUENCE [LARGE SCALE GENOMIC DNA]</scope>
    <source>
        <strain evidence="9">ATCC 29133 / PCC 73102</strain>
    </source>
</reference>
<dbReference type="SUPFAM" id="SSF55073">
    <property type="entry name" value="Nucleotide cyclase"/>
    <property type="match status" value="1"/>
</dbReference>
<dbReference type="EMBL" id="CP001037">
    <property type="protein sequence ID" value="ACC80180.1"/>
    <property type="molecule type" value="Genomic_DNA"/>
</dbReference>
<dbReference type="InterPro" id="IPR001054">
    <property type="entry name" value="A/G_cyclase"/>
</dbReference>
<dbReference type="GO" id="GO:0004016">
    <property type="term" value="F:adenylate cyclase activity"/>
    <property type="evidence" value="ECO:0007669"/>
    <property type="project" value="UniProtKB-ARBA"/>
</dbReference>
<dbReference type="KEGG" id="npu:Npun_R1485"/>
<dbReference type="SMART" id="SM00044">
    <property type="entry name" value="CYCc"/>
    <property type="match status" value="1"/>
</dbReference>
<dbReference type="GO" id="GO:0000166">
    <property type="term" value="F:nucleotide binding"/>
    <property type="evidence" value="ECO:0007669"/>
    <property type="project" value="UniProtKB-KW"/>
</dbReference>
<gene>
    <name evidence="8" type="ordered locus">Npun_R1485</name>
</gene>
<protein>
    <submittedName>
        <fullName evidence="8">Adenylate/guanylate cyclase</fullName>
        <ecNumber evidence="8">4.6.1.2</ecNumber>
    </submittedName>
</protein>
<keyword evidence="2" id="KW-0812">Transmembrane</keyword>
<proteinExistence type="predicted"/>
<dbReference type="PhylomeDB" id="B2IZQ0"/>
<dbReference type="CDD" id="cd07302">
    <property type="entry name" value="CHD"/>
    <property type="match status" value="1"/>
</dbReference>
<sequence length="159" mass="17914">MTMIIFRFTCMSAIQVVNLLNSIFSTFDRLTEQHGLKRIKTINDAYMVVGGLPTRRPDHTQAIALFNTENNQNFNNRIGIHSGSVVAGVIDLNKFAYDLWGDTLNIASRMESQGIVGKIQVTEDIYKSLCNKFLFQKRGEIEVKGKGKMTTYFLVGQKG</sequence>
<evidence type="ECO:0000256" key="4">
    <source>
        <dbReference type="ARBA" id="ARBA00022989"/>
    </source>
</evidence>
<dbReference type="InterPro" id="IPR029787">
    <property type="entry name" value="Nucleotide_cyclase"/>
</dbReference>
<keyword evidence="4" id="KW-1133">Transmembrane helix</keyword>
<dbReference type="STRING" id="63737.Npun_R1485"/>
<dbReference type="EnsemblBacteria" id="ACC80180">
    <property type="protein sequence ID" value="ACC80180"/>
    <property type="gene ID" value="Npun_R1485"/>
</dbReference>
<organism evidence="8 9">
    <name type="scientific">Nostoc punctiforme (strain ATCC 29133 / PCC 73102)</name>
    <dbReference type="NCBI Taxonomy" id="63737"/>
    <lineage>
        <taxon>Bacteria</taxon>
        <taxon>Bacillati</taxon>
        <taxon>Cyanobacteriota</taxon>
        <taxon>Cyanophyceae</taxon>
        <taxon>Nostocales</taxon>
        <taxon>Nostocaceae</taxon>
        <taxon>Nostoc</taxon>
    </lineage>
</organism>
<keyword evidence="3" id="KW-0547">Nucleotide-binding</keyword>
<evidence type="ECO:0000256" key="3">
    <source>
        <dbReference type="ARBA" id="ARBA00022741"/>
    </source>
</evidence>
<dbReference type="EC" id="4.6.1.2" evidence="8"/>
<evidence type="ECO:0000313" key="9">
    <source>
        <dbReference type="Proteomes" id="UP000001191"/>
    </source>
</evidence>
<feature type="domain" description="Guanylate cyclase" evidence="7">
    <location>
        <begin position="1"/>
        <end position="111"/>
    </location>
</feature>
<name>B2IZQ0_NOSP7</name>
<dbReference type="GO" id="GO:0035556">
    <property type="term" value="P:intracellular signal transduction"/>
    <property type="evidence" value="ECO:0007669"/>
    <property type="project" value="InterPro"/>
</dbReference>
<evidence type="ECO:0000256" key="5">
    <source>
        <dbReference type="ARBA" id="ARBA00023136"/>
    </source>
</evidence>
<dbReference type="PANTHER" id="PTHR11920:SF335">
    <property type="entry name" value="GUANYLATE CYCLASE"/>
    <property type="match status" value="1"/>
</dbReference>
<dbReference type="GO" id="GO:0016020">
    <property type="term" value="C:membrane"/>
    <property type="evidence" value="ECO:0007669"/>
    <property type="project" value="UniProtKB-SubCell"/>
</dbReference>
<dbReference type="Pfam" id="PF00211">
    <property type="entry name" value="Guanylate_cyc"/>
    <property type="match status" value="1"/>
</dbReference>
<evidence type="ECO:0000256" key="2">
    <source>
        <dbReference type="ARBA" id="ARBA00022692"/>
    </source>
</evidence>
<evidence type="ECO:0000313" key="8">
    <source>
        <dbReference type="EMBL" id="ACC80180.1"/>
    </source>
</evidence>
<dbReference type="Proteomes" id="UP000001191">
    <property type="component" value="Chromosome"/>
</dbReference>
<dbReference type="PANTHER" id="PTHR11920">
    <property type="entry name" value="GUANYLYL CYCLASE"/>
    <property type="match status" value="1"/>
</dbReference>
<keyword evidence="9" id="KW-1185">Reference proteome</keyword>
<evidence type="ECO:0000256" key="6">
    <source>
        <dbReference type="ARBA" id="ARBA00023239"/>
    </source>
</evidence>
<accession>B2IZQ0</accession>
<dbReference type="Gene3D" id="3.30.70.1230">
    <property type="entry name" value="Nucleotide cyclase"/>
    <property type="match status" value="1"/>
</dbReference>
<dbReference type="PROSITE" id="PS50125">
    <property type="entry name" value="GUANYLATE_CYCLASE_2"/>
    <property type="match status" value="1"/>
</dbReference>
<keyword evidence="6 8" id="KW-0456">Lyase</keyword>
<dbReference type="eggNOG" id="COG2114">
    <property type="taxonomic scope" value="Bacteria"/>
</dbReference>
<dbReference type="InterPro" id="IPR050401">
    <property type="entry name" value="Cyclic_nucleotide_synthase"/>
</dbReference>
<keyword evidence="5" id="KW-0472">Membrane</keyword>
<reference evidence="8 9" key="2">
    <citation type="journal article" date="2013" name="Plant Physiol.">
        <title>A Nostoc punctiforme Sugar Transporter Necessary to Establish a Cyanobacterium-Plant Symbiosis.</title>
        <authorList>
            <person name="Ekman M."/>
            <person name="Picossi S."/>
            <person name="Campbell E.L."/>
            <person name="Meeks J.C."/>
            <person name="Flores E."/>
        </authorList>
    </citation>
    <scope>NUCLEOTIDE SEQUENCE [LARGE SCALE GENOMIC DNA]</scope>
    <source>
        <strain evidence="9">ATCC 29133 / PCC 73102</strain>
    </source>
</reference>
<dbReference type="HOGENOM" id="CLU_001072_6_2_3"/>